<dbReference type="GO" id="GO:0007411">
    <property type="term" value="P:axon guidance"/>
    <property type="evidence" value="ECO:0007669"/>
    <property type="project" value="TreeGrafter"/>
</dbReference>
<name>A0A315UTK8_GAMAF</name>
<dbReference type="SMART" id="SM00454">
    <property type="entry name" value="SAM"/>
    <property type="match status" value="1"/>
</dbReference>
<gene>
    <name evidence="12" type="ORF">CCH79_00014986</name>
</gene>
<dbReference type="EMBL" id="NHOQ01002824">
    <property type="protein sequence ID" value="PWA14579.1"/>
    <property type="molecule type" value="Genomic_DNA"/>
</dbReference>
<organism evidence="12 13">
    <name type="scientific">Gambusia affinis</name>
    <name type="common">Western mosquitofish</name>
    <name type="synonym">Heterandria affinis</name>
    <dbReference type="NCBI Taxonomy" id="33528"/>
    <lineage>
        <taxon>Eukaryota</taxon>
        <taxon>Metazoa</taxon>
        <taxon>Chordata</taxon>
        <taxon>Craniata</taxon>
        <taxon>Vertebrata</taxon>
        <taxon>Euteleostomi</taxon>
        <taxon>Actinopterygii</taxon>
        <taxon>Neopterygii</taxon>
        <taxon>Teleostei</taxon>
        <taxon>Neoteleostei</taxon>
        <taxon>Acanthomorphata</taxon>
        <taxon>Ovalentaria</taxon>
        <taxon>Atherinomorphae</taxon>
        <taxon>Cyprinodontiformes</taxon>
        <taxon>Poeciliidae</taxon>
        <taxon>Poeciliinae</taxon>
        <taxon>Gambusia</taxon>
    </lineage>
</organism>
<protein>
    <recommendedName>
        <fullName evidence="11">SAM domain-containing protein</fullName>
    </recommendedName>
</protein>
<proteinExistence type="predicted"/>
<keyword evidence="6" id="KW-0067">ATP-binding</keyword>
<dbReference type="PANTHER" id="PTHR46877:SF6">
    <property type="entry name" value="EPHRIN TYPE-B RECEPTOR 3"/>
    <property type="match status" value="1"/>
</dbReference>
<evidence type="ECO:0000313" key="13">
    <source>
        <dbReference type="Proteomes" id="UP000250572"/>
    </source>
</evidence>
<dbReference type="GO" id="GO:0030425">
    <property type="term" value="C:dendrite"/>
    <property type="evidence" value="ECO:0007669"/>
    <property type="project" value="TreeGrafter"/>
</dbReference>
<dbReference type="Pfam" id="PF00536">
    <property type="entry name" value="SAM_1"/>
    <property type="match status" value="1"/>
</dbReference>
<dbReference type="AlphaFoldDB" id="A0A315UTK8"/>
<keyword evidence="9" id="KW-0675">Receptor</keyword>
<evidence type="ECO:0000256" key="9">
    <source>
        <dbReference type="ARBA" id="ARBA00023170"/>
    </source>
</evidence>
<dbReference type="InterPro" id="IPR001660">
    <property type="entry name" value="SAM"/>
</dbReference>
<evidence type="ECO:0000256" key="2">
    <source>
        <dbReference type="ARBA" id="ARBA00022473"/>
    </source>
</evidence>
<dbReference type="InterPro" id="IPR011009">
    <property type="entry name" value="Kinase-like_dom_sf"/>
</dbReference>
<evidence type="ECO:0000256" key="5">
    <source>
        <dbReference type="ARBA" id="ARBA00022741"/>
    </source>
</evidence>
<keyword evidence="13" id="KW-1185">Reference proteome</keyword>
<keyword evidence="10" id="KW-1133">Transmembrane helix</keyword>
<keyword evidence="4" id="KW-0597">Phosphoprotein</keyword>
<dbReference type="SUPFAM" id="SSF47769">
    <property type="entry name" value="SAM/Pointed domain"/>
    <property type="match status" value="1"/>
</dbReference>
<evidence type="ECO:0000256" key="10">
    <source>
        <dbReference type="SAM" id="Phobius"/>
    </source>
</evidence>
<feature type="transmembrane region" description="Helical" evidence="10">
    <location>
        <begin position="421"/>
        <end position="439"/>
    </location>
</feature>
<dbReference type="PROSITE" id="PS50105">
    <property type="entry name" value="SAM_DOMAIN"/>
    <property type="match status" value="1"/>
</dbReference>
<dbReference type="InterPro" id="IPR001245">
    <property type="entry name" value="Ser-Thr/Tyr_kinase_cat_dom"/>
</dbReference>
<dbReference type="InterPro" id="IPR013761">
    <property type="entry name" value="SAM/pointed_sf"/>
</dbReference>
<evidence type="ECO:0000256" key="7">
    <source>
        <dbReference type="ARBA" id="ARBA00022902"/>
    </source>
</evidence>
<evidence type="ECO:0000256" key="3">
    <source>
        <dbReference type="ARBA" id="ARBA00022475"/>
    </source>
</evidence>
<dbReference type="Proteomes" id="UP000250572">
    <property type="component" value="Unassembled WGS sequence"/>
</dbReference>
<evidence type="ECO:0000256" key="6">
    <source>
        <dbReference type="ARBA" id="ARBA00022840"/>
    </source>
</evidence>
<keyword evidence="5" id="KW-0547">Nucleotide-binding</keyword>
<dbReference type="PANTHER" id="PTHR46877">
    <property type="entry name" value="EPH RECEPTOR A5"/>
    <property type="match status" value="1"/>
</dbReference>
<keyword evidence="7" id="KW-0524">Neurogenesis</keyword>
<keyword evidence="2" id="KW-0217">Developmental protein</keyword>
<dbReference type="GO" id="GO:0005005">
    <property type="term" value="F:transmembrane-ephrin receptor activity"/>
    <property type="evidence" value="ECO:0007669"/>
    <property type="project" value="TreeGrafter"/>
</dbReference>
<feature type="domain" description="SAM" evidence="11">
    <location>
        <begin position="152"/>
        <end position="216"/>
    </location>
</feature>
<evidence type="ECO:0000313" key="12">
    <source>
        <dbReference type="EMBL" id="PWA14579.1"/>
    </source>
</evidence>
<comment type="caution">
    <text evidence="12">The sequence shown here is derived from an EMBL/GenBank/DDBJ whole genome shotgun (WGS) entry which is preliminary data.</text>
</comment>
<keyword evidence="8 10" id="KW-0472">Membrane</keyword>
<dbReference type="Pfam" id="PF07714">
    <property type="entry name" value="PK_Tyr_Ser-Thr"/>
    <property type="match status" value="1"/>
</dbReference>
<reference evidence="12 13" key="1">
    <citation type="journal article" date="2018" name="G3 (Bethesda)">
        <title>A High-Quality Reference Genome for the Invasive Mosquitofish Gambusia affinis Using a Chicago Library.</title>
        <authorList>
            <person name="Hoffberg S.L."/>
            <person name="Troendle N.J."/>
            <person name="Glenn T.C."/>
            <person name="Mahmud O."/>
            <person name="Louha S."/>
            <person name="Chalopin D."/>
            <person name="Bennetzen J.L."/>
            <person name="Mauricio R."/>
        </authorList>
    </citation>
    <scope>NUCLEOTIDE SEQUENCE [LARGE SCALE GENOMIC DNA]</scope>
    <source>
        <strain evidence="12">NE01/NJP1002.9</strain>
        <tissue evidence="12">Muscle</tissue>
    </source>
</reference>
<evidence type="ECO:0000256" key="8">
    <source>
        <dbReference type="ARBA" id="ARBA00023136"/>
    </source>
</evidence>
<comment type="subcellular location">
    <subcellularLocation>
        <location evidence="1">Cell membrane</location>
        <topology evidence="1">Single-pass type I membrane protein</topology>
    </subcellularLocation>
</comment>
<dbReference type="Gene3D" id="1.10.510.10">
    <property type="entry name" value="Transferase(Phosphotransferase) domain 1"/>
    <property type="match status" value="1"/>
</dbReference>
<dbReference type="Gene3D" id="1.10.150.50">
    <property type="entry name" value="Transcription Factor, Ets-1"/>
    <property type="match status" value="1"/>
</dbReference>
<evidence type="ECO:0000256" key="4">
    <source>
        <dbReference type="ARBA" id="ARBA00022553"/>
    </source>
</evidence>
<dbReference type="GO" id="GO:0005524">
    <property type="term" value="F:ATP binding"/>
    <property type="evidence" value="ECO:0007669"/>
    <property type="project" value="UniProtKB-KW"/>
</dbReference>
<evidence type="ECO:0000256" key="1">
    <source>
        <dbReference type="ARBA" id="ARBA00004251"/>
    </source>
</evidence>
<dbReference type="SUPFAM" id="SSF56112">
    <property type="entry name" value="Protein kinase-like (PK-like)"/>
    <property type="match status" value="1"/>
</dbReference>
<dbReference type="GO" id="GO:0005886">
    <property type="term" value="C:plasma membrane"/>
    <property type="evidence" value="ECO:0007669"/>
    <property type="project" value="UniProtKB-SubCell"/>
</dbReference>
<accession>A0A315UTK8</accession>
<dbReference type="FunFam" id="1.10.150.50:FF:000001">
    <property type="entry name" value="Ephrin type-A receptor 5"/>
    <property type="match status" value="1"/>
</dbReference>
<keyword evidence="10" id="KW-0812">Transmembrane</keyword>
<keyword evidence="3" id="KW-1003">Cell membrane</keyword>
<evidence type="ECO:0000259" key="11">
    <source>
        <dbReference type="PROSITE" id="PS50105"/>
    </source>
</evidence>
<dbReference type="InterPro" id="IPR050449">
    <property type="entry name" value="Ephrin_rcpt_TKs"/>
</dbReference>
<sequence>MEDVVMAEMGIPYYCFYYYQYYCCYYYYYYDRVGNAGPQGPGLQHRLEPDNLSGLECGYKNNKSLIYLVAKVINAVEQDYRLPPPMDCPTALHQLMLDCWVKERNLRPKFTQIVATLDKLIRNAASLKVVSNSTQSTGVSQPLLDRCVPDYTTFTTVGDWLDAIKMSRYRDNFVNAGFASFDLVAQMTAEDLLRIGVTLAGHQKKILGSIQDMRLQMNQTLPVQQFCKEEKKMGQLVNREAIAAELDRRLRAKRAGLKLVSSANYDTVSVHLEVMEKALWGIVEIRCPPISGLTGRQGSSLFPCGTTTSDKSSDSFSVLLETFMATVPCRLSAGMQAVLSEQRERAPSPTHTFTNSQSRDCCSDYWSEQQEGDSLWLITRKHCLYELPDLCVDDAFTCAIYAQGQMTQRSIFREMFCFRQYIFLTVAYLSLFCLLRGAIDLASPISMKLLLGAACYSKVFASQSNRSSATPSHQLHQTSGNNGLTFKQWVYSGQICGIKGAPIGPFRTAPLPPGRPGFEAGLIKKSLYHRNSKDIQQDELVVILVYKTDGNSHSPFHGGMTDHLESRVMHLLSISAGPTLS</sequence>